<sequence>MSTPPENPHNRRTHAANARSRGEAADEYSREAEALGEADASRGRAEEFQDRGLTPDAVDAHTTAYVMDTHAAEHSADAKRVEAANSHSVTVAGLPTGKKTAAPREQPARVPPTATRKAQTTRRIP</sequence>
<feature type="region of interest" description="Disordered" evidence="1">
    <location>
        <begin position="69"/>
        <end position="125"/>
    </location>
</feature>
<dbReference type="EMBL" id="BHXC01000005">
    <property type="protein sequence ID" value="GCB88032.1"/>
    <property type="molecule type" value="Genomic_DNA"/>
</dbReference>
<proteinExistence type="predicted"/>
<evidence type="ECO:0000313" key="3">
    <source>
        <dbReference type="Proteomes" id="UP000288351"/>
    </source>
</evidence>
<evidence type="ECO:0000313" key="2">
    <source>
        <dbReference type="EMBL" id="GCB88032.1"/>
    </source>
</evidence>
<feature type="region of interest" description="Disordered" evidence="1">
    <location>
        <begin position="1"/>
        <end position="56"/>
    </location>
</feature>
<name>A0A401QRV0_STRNR</name>
<feature type="compositionally biased region" description="Basic and acidic residues" evidence="1">
    <location>
        <begin position="70"/>
        <end position="82"/>
    </location>
</feature>
<protein>
    <submittedName>
        <fullName evidence="2">Uncharacterized protein</fullName>
    </submittedName>
</protein>
<evidence type="ECO:0000256" key="1">
    <source>
        <dbReference type="SAM" id="MobiDB-lite"/>
    </source>
</evidence>
<feature type="compositionally biased region" description="Basic and acidic residues" evidence="1">
    <location>
        <begin position="20"/>
        <end position="50"/>
    </location>
</feature>
<comment type="caution">
    <text evidence="2">The sequence shown here is derived from an EMBL/GenBank/DDBJ whole genome shotgun (WGS) entry which is preliminary data.</text>
</comment>
<dbReference type="AlphaFoldDB" id="A0A401QRV0"/>
<gene>
    <name evidence="2" type="ORF">SALB_00701</name>
</gene>
<dbReference type="Proteomes" id="UP000288351">
    <property type="component" value="Unassembled WGS sequence"/>
</dbReference>
<feature type="compositionally biased region" description="Polar residues" evidence="1">
    <location>
        <begin position="116"/>
        <end position="125"/>
    </location>
</feature>
<organism evidence="2 3">
    <name type="scientific">Streptomyces noursei</name>
    <name type="common">Streptomyces albulus</name>
    <dbReference type="NCBI Taxonomy" id="1971"/>
    <lineage>
        <taxon>Bacteria</taxon>
        <taxon>Bacillati</taxon>
        <taxon>Actinomycetota</taxon>
        <taxon>Actinomycetes</taxon>
        <taxon>Kitasatosporales</taxon>
        <taxon>Streptomycetaceae</taxon>
        <taxon>Streptomyces</taxon>
    </lineage>
</organism>
<accession>A0A401QRV0</accession>
<dbReference type="RefSeq" id="WP_016573236.1">
    <property type="nucleotide sequence ID" value="NC_006571.1"/>
</dbReference>
<reference evidence="2 3" key="1">
    <citation type="journal article" date="2019" name="Microbiol. Resour. Announc.">
        <title>Draft Genome Sequence of the Most Traditional epsilon-Poly-l-Lysine Producer, Streptomyces albulus NBRC14147.</title>
        <authorList>
            <person name="Yamanaka K."/>
            <person name="Hamano Y."/>
        </authorList>
    </citation>
    <scope>NUCLEOTIDE SEQUENCE [LARGE SCALE GENOMIC DNA]</scope>
    <source>
        <strain evidence="2 3">NBRC 14147</strain>
    </source>
</reference>